<gene>
    <name evidence="2" type="ORF">AGLY_016712</name>
</gene>
<reference evidence="2 3" key="1">
    <citation type="submission" date="2019-08" db="EMBL/GenBank/DDBJ databases">
        <title>The genome of the soybean aphid Biotype 1, its phylome, world population structure and adaptation to the North American continent.</title>
        <authorList>
            <person name="Giordano R."/>
            <person name="Donthu R.K."/>
            <person name="Hernandez A.G."/>
            <person name="Wright C.L."/>
            <person name="Zimin A.V."/>
        </authorList>
    </citation>
    <scope>NUCLEOTIDE SEQUENCE [LARGE SCALE GENOMIC DNA]</scope>
    <source>
        <tissue evidence="2">Whole aphids</tissue>
    </source>
</reference>
<dbReference type="AlphaFoldDB" id="A0A6G0SYY7"/>
<dbReference type="InterPro" id="IPR036397">
    <property type="entry name" value="RNaseH_sf"/>
</dbReference>
<comment type="caution">
    <text evidence="2">The sequence shown here is derived from an EMBL/GenBank/DDBJ whole genome shotgun (WGS) entry which is preliminary data.</text>
</comment>
<dbReference type="EMBL" id="VYZN01000511">
    <property type="protein sequence ID" value="KAE9522901.1"/>
    <property type="molecule type" value="Genomic_DNA"/>
</dbReference>
<evidence type="ECO:0000313" key="2">
    <source>
        <dbReference type="EMBL" id="KAE9522901.1"/>
    </source>
</evidence>
<protein>
    <recommendedName>
        <fullName evidence="4">RNase H type-1 domain-containing protein</fullName>
    </recommendedName>
</protein>
<dbReference type="Gene3D" id="3.30.420.10">
    <property type="entry name" value="Ribonuclease H-like superfamily/Ribonuclease H"/>
    <property type="match status" value="1"/>
</dbReference>
<feature type="transmembrane region" description="Helical" evidence="1">
    <location>
        <begin position="65"/>
        <end position="88"/>
    </location>
</feature>
<dbReference type="SUPFAM" id="SSF53098">
    <property type="entry name" value="Ribonuclease H-like"/>
    <property type="match status" value="1"/>
</dbReference>
<keyword evidence="1" id="KW-0472">Membrane</keyword>
<keyword evidence="1" id="KW-1133">Transmembrane helix</keyword>
<feature type="non-terminal residue" evidence="2">
    <location>
        <position position="1"/>
    </location>
</feature>
<keyword evidence="3" id="KW-1185">Reference proteome</keyword>
<evidence type="ECO:0008006" key="4">
    <source>
        <dbReference type="Google" id="ProtNLM"/>
    </source>
</evidence>
<proteinExistence type="predicted"/>
<keyword evidence="1" id="KW-0812">Transmembrane</keyword>
<organism evidence="2 3">
    <name type="scientific">Aphis glycines</name>
    <name type="common">Soybean aphid</name>
    <dbReference type="NCBI Taxonomy" id="307491"/>
    <lineage>
        <taxon>Eukaryota</taxon>
        <taxon>Metazoa</taxon>
        <taxon>Ecdysozoa</taxon>
        <taxon>Arthropoda</taxon>
        <taxon>Hexapoda</taxon>
        <taxon>Insecta</taxon>
        <taxon>Pterygota</taxon>
        <taxon>Neoptera</taxon>
        <taxon>Paraneoptera</taxon>
        <taxon>Hemiptera</taxon>
        <taxon>Sternorrhyncha</taxon>
        <taxon>Aphidomorpha</taxon>
        <taxon>Aphidoidea</taxon>
        <taxon>Aphididae</taxon>
        <taxon>Aphidini</taxon>
        <taxon>Aphis</taxon>
        <taxon>Aphis</taxon>
    </lineage>
</organism>
<name>A0A6G0SYY7_APHGL</name>
<evidence type="ECO:0000256" key="1">
    <source>
        <dbReference type="SAM" id="Phobius"/>
    </source>
</evidence>
<dbReference type="GO" id="GO:0003676">
    <property type="term" value="F:nucleic acid binding"/>
    <property type="evidence" value="ECO:0007669"/>
    <property type="project" value="InterPro"/>
</dbReference>
<dbReference type="InterPro" id="IPR012337">
    <property type="entry name" value="RNaseH-like_sf"/>
</dbReference>
<evidence type="ECO:0000313" key="3">
    <source>
        <dbReference type="Proteomes" id="UP000475862"/>
    </source>
</evidence>
<sequence length="218" mass="24914">LDPQNQTTLSTKKTTASSNIFRNLFKSILDNYKDFQEVYTDGSKTHKDVGFAIIFPKKKKIVHKLPNICSIFTAEALAILMAIEIIIYEARSKFIILSDLLSTIKNVYKTNSTPVILHLKSRTTLTKLQFWVKISSSCGYPDTQNHPQFPDIKRGTPICQICGTAITVKHLITDCLRFNQVRVIHRISHNLDTTLGPNHENIFDIINFMKLTKLFNFI</sequence>
<dbReference type="Proteomes" id="UP000475862">
    <property type="component" value="Unassembled WGS sequence"/>
</dbReference>
<accession>A0A6G0SYY7</accession>